<keyword evidence="1" id="KW-0472">Membrane</keyword>
<dbReference type="SUPFAM" id="SSF51197">
    <property type="entry name" value="Clavaminate synthase-like"/>
    <property type="match status" value="1"/>
</dbReference>
<dbReference type="EMBL" id="MN740360">
    <property type="protein sequence ID" value="QHU02576.1"/>
    <property type="molecule type" value="Genomic_DNA"/>
</dbReference>
<evidence type="ECO:0008006" key="3">
    <source>
        <dbReference type="Google" id="ProtNLM"/>
    </source>
</evidence>
<reference evidence="2" key="1">
    <citation type="journal article" date="2020" name="Nature">
        <title>Giant virus diversity and host interactions through global metagenomics.</title>
        <authorList>
            <person name="Schulz F."/>
            <person name="Roux S."/>
            <person name="Paez-Espino D."/>
            <person name="Jungbluth S."/>
            <person name="Walsh D.A."/>
            <person name="Denef V.J."/>
            <person name="McMahon K.D."/>
            <person name="Konstantinidis K.T."/>
            <person name="Eloe-Fadrosh E.A."/>
            <person name="Kyrpides N.C."/>
            <person name="Woyke T."/>
        </authorList>
    </citation>
    <scope>NUCLEOTIDE SEQUENCE</scope>
    <source>
        <strain evidence="2">GVMAG-M-3300025880-76</strain>
    </source>
</reference>
<name>A0A6C0JCW5_9ZZZZ</name>
<evidence type="ECO:0000256" key="1">
    <source>
        <dbReference type="SAM" id="Phobius"/>
    </source>
</evidence>
<sequence length="256" mass="29830">MKSSKFYYLYLSLLFIFIICICLGLYGYNSGSCKVKKEYICNDFFCLFKEFDVYLQDVIKNEINNLIGNKGIQKRVNISTFPETFLNCALPNKKGITISTNNIIKYAPNVINFYQNELCKLVSKQLKINLFPTDLNLPTSCALLIYENEGDWINWHYDHNYYDGRFFTLLIPITNNLTGTEFQYKNDNNETKSINLTNNNSICFEGNYLYHRASKLCKNEKRVILSCQYVTSNNINFLNSMRLKIKDFAYIGKIGV</sequence>
<dbReference type="Gene3D" id="2.60.120.620">
    <property type="entry name" value="q2cbj1_9rhob like domain"/>
    <property type="match status" value="1"/>
</dbReference>
<evidence type="ECO:0000313" key="2">
    <source>
        <dbReference type="EMBL" id="QHU02576.1"/>
    </source>
</evidence>
<protein>
    <recommendedName>
        <fullName evidence="3">Fe2OG dioxygenase domain-containing protein</fullName>
    </recommendedName>
</protein>
<feature type="transmembrane region" description="Helical" evidence="1">
    <location>
        <begin position="7"/>
        <end position="28"/>
    </location>
</feature>
<keyword evidence="1" id="KW-1133">Transmembrane helix</keyword>
<dbReference type="AlphaFoldDB" id="A0A6C0JCW5"/>
<accession>A0A6C0JCW5</accession>
<keyword evidence="1" id="KW-0812">Transmembrane</keyword>
<organism evidence="2">
    <name type="scientific">viral metagenome</name>
    <dbReference type="NCBI Taxonomy" id="1070528"/>
    <lineage>
        <taxon>unclassified sequences</taxon>
        <taxon>metagenomes</taxon>
        <taxon>organismal metagenomes</taxon>
    </lineage>
</organism>
<proteinExistence type="predicted"/>